<reference evidence="14" key="1">
    <citation type="submission" date="2017-10" db="EMBL/GenBank/DDBJ databases">
        <title>Draft genome sequence of the planktic cyanobacteria Tychonema bourrellyi isolated from alpine lentic freshwater.</title>
        <authorList>
            <person name="Tett A."/>
            <person name="Armanini F."/>
            <person name="Asnicar F."/>
            <person name="Boscaini A."/>
            <person name="Pasolli E."/>
            <person name="Zolfo M."/>
            <person name="Donati C."/>
            <person name="Salmaso N."/>
            <person name="Segata N."/>
        </authorList>
    </citation>
    <scope>NUCLEOTIDE SEQUENCE</scope>
    <source>
        <strain evidence="14">FEM_GT703</strain>
    </source>
</reference>
<dbReference type="Pfam" id="PF01494">
    <property type="entry name" value="FAD_binding_3"/>
    <property type="match status" value="1"/>
</dbReference>
<dbReference type="GO" id="GO:0019628">
    <property type="term" value="P:urate catabolic process"/>
    <property type="evidence" value="ECO:0007669"/>
    <property type="project" value="InterPro"/>
</dbReference>
<name>A0A2G4F2E5_9CYAN</name>
<comment type="similarity">
    <text evidence="9">Belongs to the FAD-dependent urate hydroxylase family.</text>
</comment>
<keyword evidence="6" id="KW-0560">Oxidoreductase</keyword>
<evidence type="ECO:0000256" key="11">
    <source>
        <dbReference type="ARBA" id="ARBA00035262"/>
    </source>
</evidence>
<evidence type="ECO:0000259" key="13">
    <source>
        <dbReference type="Pfam" id="PF01494"/>
    </source>
</evidence>
<dbReference type="GO" id="GO:0004846">
    <property type="term" value="F:urate oxidase activity"/>
    <property type="evidence" value="ECO:0007669"/>
    <property type="project" value="InterPro"/>
</dbReference>
<evidence type="ECO:0000256" key="3">
    <source>
        <dbReference type="ARBA" id="ARBA00022630"/>
    </source>
</evidence>
<comment type="caution">
    <text evidence="14">The sequence shown here is derived from an EMBL/GenBank/DDBJ whole genome shotgun (WGS) entry which is preliminary data.</text>
</comment>
<evidence type="ECO:0000256" key="2">
    <source>
        <dbReference type="ARBA" id="ARBA00004705"/>
    </source>
</evidence>
<keyword evidence="15" id="KW-1185">Reference proteome</keyword>
<keyword evidence="5" id="KW-0274">FAD</keyword>
<dbReference type="Gene3D" id="3.50.50.60">
    <property type="entry name" value="FAD/NAD(P)-binding domain"/>
    <property type="match status" value="1"/>
</dbReference>
<comment type="pathway">
    <text evidence="2">Purine metabolism; urate degradation.</text>
</comment>
<dbReference type="GO" id="GO:0071949">
    <property type="term" value="F:FAD binding"/>
    <property type="evidence" value="ECO:0007669"/>
    <property type="project" value="InterPro"/>
</dbReference>
<evidence type="ECO:0000256" key="10">
    <source>
        <dbReference type="ARBA" id="ARBA00035128"/>
    </source>
</evidence>
<gene>
    <name evidence="14" type="ORF">CP500_008205</name>
</gene>
<keyword evidence="8 14" id="KW-0503">Monooxygenase</keyword>
<evidence type="ECO:0000256" key="9">
    <source>
        <dbReference type="ARBA" id="ARBA00035121"/>
    </source>
</evidence>
<dbReference type="InterPro" id="IPR036188">
    <property type="entry name" value="FAD/NAD-bd_sf"/>
</dbReference>
<feature type="domain" description="FAD-binding" evidence="13">
    <location>
        <begin position="4"/>
        <end position="341"/>
    </location>
</feature>
<evidence type="ECO:0000256" key="7">
    <source>
        <dbReference type="ARBA" id="ARBA00023027"/>
    </source>
</evidence>
<dbReference type="OrthoDB" id="9766816at2"/>
<dbReference type="NCBIfam" id="NF033623">
    <property type="entry name" value="urate_HpxO"/>
    <property type="match status" value="1"/>
</dbReference>
<evidence type="ECO:0000256" key="5">
    <source>
        <dbReference type="ARBA" id="ARBA00022827"/>
    </source>
</evidence>
<comment type="catalytic activity">
    <reaction evidence="12">
        <text>urate + NADH + O2 + H(+) = 5-hydroxyisourate + NAD(+) + H2O</text>
        <dbReference type="Rhea" id="RHEA:27329"/>
        <dbReference type="ChEBI" id="CHEBI:15377"/>
        <dbReference type="ChEBI" id="CHEBI:15378"/>
        <dbReference type="ChEBI" id="CHEBI:15379"/>
        <dbReference type="ChEBI" id="CHEBI:17775"/>
        <dbReference type="ChEBI" id="CHEBI:18072"/>
        <dbReference type="ChEBI" id="CHEBI:57540"/>
        <dbReference type="ChEBI" id="CHEBI:57945"/>
        <dbReference type="EC" id="1.14.13.113"/>
    </reaction>
</comment>
<proteinExistence type="inferred from homology"/>
<dbReference type="RefSeq" id="WP_096831903.1">
    <property type="nucleotide sequence ID" value="NZ_NXIB02000036.1"/>
</dbReference>
<dbReference type="GO" id="GO:0102099">
    <property type="term" value="F:FAD-dependent urate hydroxylase activity"/>
    <property type="evidence" value="ECO:0007669"/>
    <property type="project" value="UniProtKB-EC"/>
</dbReference>
<protein>
    <recommendedName>
        <fullName evidence="11">FAD-dependent urate hydroxylase</fullName>
        <ecNumber evidence="10">1.14.13.113</ecNumber>
    </recommendedName>
</protein>
<evidence type="ECO:0000256" key="4">
    <source>
        <dbReference type="ARBA" id="ARBA00022631"/>
    </source>
</evidence>
<dbReference type="PANTHER" id="PTHR13789">
    <property type="entry name" value="MONOOXYGENASE"/>
    <property type="match status" value="1"/>
</dbReference>
<accession>A0A2G4F2E5</accession>
<dbReference type="InterPro" id="IPR050493">
    <property type="entry name" value="FAD-dep_Monooxygenase_BioMet"/>
</dbReference>
<keyword evidence="7" id="KW-0520">NAD</keyword>
<dbReference type="EMBL" id="NXIB02000036">
    <property type="protein sequence ID" value="PHX55944.1"/>
    <property type="molecule type" value="Genomic_DNA"/>
</dbReference>
<evidence type="ECO:0000256" key="6">
    <source>
        <dbReference type="ARBA" id="ARBA00023002"/>
    </source>
</evidence>
<keyword evidence="3" id="KW-0285">Flavoprotein</keyword>
<dbReference type="EC" id="1.14.13.113" evidence="10"/>
<dbReference type="AlphaFoldDB" id="A0A2G4F2E5"/>
<dbReference type="GO" id="GO:0006144">
    <property type="term" value="P:purine nucleobase metabolic process"/>
    <property type="evidence" value="ECO:0007669"/>
    <property type="project" value="UniProtKB-KW"/>
</dbReference>
<dbReference type="PANTHER" id="PTHR13789:SF309">
    <property type="entry name" value="PUTATIVE (AFU_ORTHOLOGUE AFUA_6G14510)-RELATED"/>
    <property type="match status" value="1"/>
</dbReference>
<dbReference type="InterPro" id="IPR002938">
    <property type="entry name" value="FAD-bd"/>
</dbReference>
<evidence type="ECO:0000313" key="15">
    <source>
        <dbReference type="Proteomes" id="UP000226442"/>
    </source>
</evidence>
<organism evidence="14 15">
    <name type="scientific">Tychonema bourrellyi FEM_GT703</name>
    <dbReference type="NCBI Taxonomy" id="2040638"/>
    <lineage>
        <taxon>Bacteria</taxon>
        <taxon>Bacillati</taxon>
        <taxon>Cyanobacteriota</taxon>
        <taxon>Cyanophyceae</taxon>
        <taxon>Oscillatoriophycideae</taxon>
        <taxon>Oscillatoriales</taxon>
        <taxon>Microcoleaceae</taxon>
        <taxon>Tychonema</taxon>
    </lineage>
</organism>
<keyword evidence="4" id="KW-0659">Purine metabolism</keyword>
<dbReference type="PRINTS" id="PR00420">
    <property type="entry name" value="RNGMNOXGNASE"/>
</dbReference>
<evidence type="ECO:0000256" key="12">
    <source>
        <dbReference type="ARBA" id="ARBA00047521"/>
    </source>
</evidence>
<evidence type="ECO:0000256" key="8">
    <source>
        <dbReference type="ARBA" id="ARBA00023033"/>
    </source>
</evidence>
<dbReference type="InterPro" id="IPR047712">
    <property type="entry name" value="HpxO"/>
</dbReference>
<sequence length="386" mass="42539">MHDLKVVIIGAGIGGLTAGIALQQAGYEVEIYDRVKELRPAGAGISLWSNGVKVLNRLGLGENMAKIGGQMERMEYRTKTGELLNDIDLMPLIEQVGQRPYPVARRDLQHMLLAAFKGEVKLDRKCIAVEEDATKVTAIFENGDKAQGDLLVAADGVRSILRTYVLGHEVEPKYGGYINWNGLVPAAEELAPKNTWAIYVGEHKRASLMPVAGDRFYFFLDVPLPKGTPANPDNYKAELKQYFKDWAEPVQLLIDRLDPAAVARPEIHDVGPIDRFVRGKVALLGDSAHATCPDLGQGGCQAMEDGLVLTNYLLSTNLGVEYALKRYETERKQRANAVVEKARQRAEQIHGKDPVVTEKWYAQLAYEKPTDVTDAIAKVISAGPLH</sequence>
<dbReference type="SUPFAM" id="SSF51905">
    <property type="entry name" value="FAD/NAD(P)-binding domain"/>
    <property type="match status" value="1"/>
</dbReference>
<evidence type="ECO:0000313" key="14">
    <source>
        <dbReference type="EMBL" id="PHX55944.1"/>
    </source>
</evidence>
<comment type="cofactor">
    <cofactor evidence="1">
        <name>FAD</name>
        <dbReference type="ChEBI" id="CHEBI:57692"/>
    </cofactor>
</comment>
<dbReference type="Proteomes" id="UP000226442">
    <property type="component" value="Unassembled WGS sequence"/>
</dbReference>
<evidence type="ECO:0000256" key="1">
    <source>
        <dbReference type="ARBA" id="ARBA00001974"/>
    </source>
</evidence>